<dbReference type="PROSITE" id="PS50113">
    <property type="entry name" value="PAC"/>
    <property type="match status" value="5"/>
</dbReference>
<dbReference type="Gene3D" id="3.30.450.20">
    <property type="entry name" value="PAS domain"/>
    <property type="match status" value="5"/>
</dbReference>
<dbReference type="InterPro" id="IPR052155">
    <property type="entry name" value="Biofilm_reg_signaling"/>
</dbReference>
<feature type="domain" description="PAS" evidence="2">
    <location>
        <begin position="398"/>
        <end position="469"/>
    </location>
</feature>
<evidence type="ECO:0000256" key="1">
    <source>
        <dbReference type="ARBA" id="ARBA00001946"/>
    </source>
</evidence>
<feature type="domain" description="PAS" evidence="2">
    <location>
        <begin position="142"/>
        <end position="212"/>
    </location>
</feature>
<dbReference type="FunFam" id="3.30.70.270:FF:000001">
    <property type="entry name" value="Diguanylate cyclase domain protein"/>
    <property type="match status" value="1"/>
</dbReference>
<dbReference type="CDD" id="cd01949">
    <property type="entry name" value="GGDEF"/>
    <property type="match status" value="1"/>
</dbReference>
<dbReference type="SMART" id="SM00267">
    <property type="entry name" value="GGDEF"/>
    <property type="match status" value="1"/>
</dbReference>
<dbReference type="SMART" id="SM00091">
    <property type="entry name" value="PAS"/>
    <property type="match status" value="5"/>
</dbReference>
<dbReference type="InterPro" id="IPR013655">
    <property type="entry name" value="PAS_fold_3"/>
</dbReference>
<dbReference type="InterPro" id="IPR000014">
    <property type="entry name" value="PAS"/>
</dbReference>
<dbReference type="PANTHER" id="PTHR44757">
    <property type="entry name" value="DIGUANYLATE CYCLASE DGCP"/>
    <property type="match status" value="1"/>
</dbReference>
<dbReference type="InterPro" id="IPR001610">
    <property type="entry name" value="PAC"/>
</dbReference>
<feature type="domain" description="PAS" evidence="2">
    <location>
        <begin position="14"/>
        <end position="56"/>
    </location>
</feature>
<dbReference type="SUPFAM" id="SSF55785">
    <property type="entry name" value="PYP-like sensor domain (PAS domain)"/>
    <property type="match status" value="5"/>
</dbReference>
<dbReference type="NCBIfam" id="TIGR00254">
    <property type="entry name" value="GGDEF"/>
    <property type="match status" value="1"/>
</dbReference>
<dbReference type="EMBL" id="LN614827">
    <property type="protein sequence ID" value="CEG56911.1"/>
    <property type="molecule type" value="Genomic_DNA"/>
</dbReference>
<evidence type="ECO:0000259" key="3">
    <source>
        <dbReference type="PROSITE" id="PS50113"/>
    </source>
</evidence>
<organism evidence="5 6">
    <name type="scientific">Legionella fallonii LLAP-10</name>
    <dbReference type="NCBI Taxonomy" id="1212491"/>
    <lineage>
        <taxon>Bacteria</taxon>
        <taxon>Pseudomonadati</taxon>
        <taxon>Pseudomonadota</taxon>
        <taxon>Gammaproteobacteria</taxon>
        <taxon>Legionellales</taxon>
        <taxon>Legionellaceae</taxon>
        <taxon>Legionella</taxon>
    </lineage>
</organism>
<feature type="domain" description="PAS" evidence="2">
    <location>
        <begin position="270"/>
        <end position="340"/>
    </location>
</feature>
<dbReference type="PROSITE" id="PS50112">
    <property type="entry name" value="PAS"/>
    <property type="match status" value="5"/>
</dbReference>
<feature type="domain" description="GGDEF" evidence="4">
    <location>
        <begin position="684"/>
        <end position="815"/>
    </location>
</feature>
<feature type="domain" description="PAC" evidence="3">
    <location>
        <begin position="88"/>
        <end position="141"/>
    </location>
</feature>
<dbReference type="Proteomes" id="UP000032430">
    <property type="component" value="Chromosome I"/>
</dbReference>
<accession>A0A098G4L4</accession>
<protein>
    <recommendedName>
        <fullName evidence="7">Diguanylate cyclase</fullName>
    </recommendedName>
</protein>
<evidence type="ECO:0000313" key="5">
    <source>
        <dbReference type="EMBL" id="CEG56911.1"/>
    </source>
</evidence>
<name>A0A098G4L4_9GAMM</name>
<dbReference type="RefSeq" id="WP_052673884.1">
    <property type="nucleotide sequence ID" value="NZ_LN614827.1"/>
</dbReference>
<feature type="domain" description="PAC" evidence="3">
    <location>
        <begin position="599"/>
        <end position="652"/>
    </location>
</feature>
<dbReference type="InterPro" id="IPR043128">
    <property type="entry name" value="Rev_trsase/Diguanyl_cyclase"/>
</dbReference>
<dbReference type="STRING" id="1212491.LFA_1493"/>
<evidence type="ECO:0000259" key="2">
    <source>
        <dbReference type="PROSITE" id="PS50112"/>
    </source>
</evidence>
<dbReference type="InterPro" id="IPR035965">
    <property type="entry name" value="PAS-like_dom_sf"/>
</dbReference>
<dbReference type="SMART" id="SM00086">
    <property type="entry name" value="PAC"/>
    <property type="match status" value="5"/>
</dbReference>
<evidence type="ECO:0000313" key="6">
    <source>
        <dbReference type="Proteomes" id="UP000032430"/>
    </source>
</evidence>
<feature type="domain" description="PAC" evidence="3">
    <location>
        <begin position="216"/>
        <end position="269"/>
    </location>
</feature>
<dbReference type="Pfam" id="PF13426">
    <property type="entry name" value="PAS_9"/>
    <property type="match status" value="3"/>
</dbReference>
<dbReference type="SUPFAM" id="SSF55073">
    <property type="entry name" value="Nucleotide cyclase"/>
    <property type="match status" value="1"/>
</dbReference>
<dbReference type="KEGG" id="lfa:LFA_1493"/>
<dbReference type="InterPro" id="IPR000700">
    <property type="entry name" value="PAS-assoc_C"/>
</dbReference>
<evidence type="ECO:0000259" key="4">
    <source>
        <dbReference type="PROSITE" id="PS50887"/>
    </source>
</evidence>
<dbReference type="OrthoDB" id="9803824at2"/>
<feature type="domain" description="PAC" evidence="3">
    <location>
        <begin position="472"/>
        <end position="524"/>
    </location>
</feature>
<dbReference type="PROSITE" id="PS50887">
    <property type="entry name" value="GGDEF"/>
    <property type="match status" value="1"/>
</dbReference>
<proteinExistence type="predicted"/>
<feature type="domain" description="PAS" evidence="2">
    <location>
        <begin position="525"/>
        <end position="595"/>
    </location>
</feature>
<dbReference type="InterPro" id="IPR000160">
    <property type="entry name" value="GGDEF_dom"/>
</dbReference>
<dbReference type="HOGENOM" id="CLU_018440_0_0_6"/>
<dbReference type="Gene3D" id="3.30.70.270">
    <property type="match status" value="1"/>
</dbReference>
<gene>
    <name evidence="5" type="ORF">LFA_1493</name>
</gene>
<evidence type="ECO:0008006" key="7">
    <source>
        <dbReference type="Google" id="ProtNLM"/>
    </source>
</evidence>
<sequence length="815" mass="93875">MKISKEPINFSNEITDLYNNIVDNAPVGIATLSIDGHFMQVNQAFIEITGYERNELETINYQQLTYSEDCAIDGFNVQQLLDGKVKSYRLEKRYVRKDNKIIWVQVTRSILRSSITEKPLYFIAQIEDVTSRKQAEKALQESENLFRNVIDNAPVGVVIISLDGQLLRVNQTYCDITGYEKEELEDMNYKKLTYAEDMTIDAANVQQLMEGKIHSYCLEKRYIRKDDKTIWVQVTRSLLRDSTTGMPVYFIAQVEDISERKQIEKTLHQSEELFQNIVDNAPIGIATVSIDGHFLQVNSAFCKITGYSQEELTKLTYQELTYPEDLSANFAKVQYLLEGKASSYQIEKRYVRKDGKVIWVQVTRSLLRNQLTGTPLYFIAQMENITERKTTAEKLQKSTEEIADLYANAPCGYHSLDDNDFFTRINNTELHWLGYMADEIIGKMKFSDLLTPTSRRIYQENTSQFKEQGFINDVEMELTRRDGSTFTILMSASGNKGSGGRYVMNRTTMFNITDRKRTERELLESEARFRNIMDHAPIGMATQSLDGQFLLVNRALCEITGYKKEELEELTFQKITYPDDLVLEFENTRKLIEGKSSSYHVEKRQIRKDGTISWIQVTRSILRDTTSGEPIYFIIQVEDINERIISREKIYQLAYHDILTGLPNRQLLLDRLNQAIASAKHHHRFMALMFVDLDKFKHINDTLGHDAGDKLLKEMSARLCCTIRSQDTIARTGGDEFVIILTEISSPQDAAILADKFLKIVKQPLSLQDQQLQITASIGIAIYPNNGLDAAELMKKADMAMYMSKDAGRDRWHFY</sequence>
<dbReference type="AlphaFoldDB" id="A0A098G4L4"/>
<dbReference type="InterPro" id="IPR029787">
    <property type="entry name" value="Nucleotide_cyclase"/>
</dbReference>
<dbReference type="Pfam" id="PF00990">
    <property type="entry name" value="GGDEF"/>
    <property type="match status" value="1"/>
</dbReference>
<dbReference type="Pfam" id="PF08447">
    <property type="entry name" value="PAS_3"/>
    <property type="match status" value="2"/>
</dbReference>
<keyword evidence="6" id="KW-1185">Reference proteome</keyword>
<dbReference type="NCBIfam" id="TIGR00229">
    <property type="entry name" value="sensory_box"/>
    <property type="match status" value="5"/>
</dbReference>
<dbReference type="CDD" id="cd00130">
    <property type="entry name" value="PAS"/>
    <property type="match status" value="5"/>
</dbReference>
<dbReference type="PANTHER" id="PTHR44757:SF2">
    <property type="entry name" value="BIOFILM ARCHITECTURE MAINTENANCE PROTEIN MBAA"/>
    <property type="match status" value="1"/>
</dbReference>
<reference evidence="6" key="1">
    <citation type="submission" date="2014-09" db="EMBL/GenBank/DDBJ databases">
        <authorList>
            <person name="Gomez-Valero L."/>
        </authorList>
    </citation>
    <scope>NUCLEOTIDE SEQUENCE [LARGE SCALE GENOMIC DNA]</scope>
    <source>
        <strain evidence="6">ATCC700992</strain>
    </source>
</reference>
<feature type="domain" description="PAC" evidence="3">
    <location>
        <begin position="344"/>
        <end position="397"/>
    </location>
</feature>
<dbReference type="GO" id="GO:0003824">
    <property type="term" value="F:catalytic activity"/>
    <property type="evidence" value="ECO:0007669"/>
    <property type="project" value="UniProtKB-ARBA"/>
</dbReference>
<comment type="cofactor">
    <cofactor evidence="1">
        <name>Mg(2+)</name>
        <dbReference type="ChEBI" id="CHEBI:18420"/>
    </cofactor>
</comment>